<evidence type="ECO:0000313" key="2">
    <source>
        <dbReference type="EMBL" id="KAA6376993.1"/>
    </source>
</evidence>
<proteinExistence type="predicted"/>
<evidence type="ECO:0000256" key="1">
    <source>
        <dbReference type="SAM" id="MobiDB-lite"/>
    </source>
</evidence>
<dbReference type="EMBL" id="SNRW01010128">
    <property type="protein sequence ID" value="KAA6376993.1"/>
    <property type="molecule type" value="Genomic_DNA"/>
</dbReference>
<sequence length="233" mass="27071">MVFLNELQTELRVDEGEVEEKGNEEEEDEEEVDDDDQDPMIMKEEESKELIVVVMIKIMRKEIKTNFLCCHFYMNRHSKCFSLKNLASRYLSSIYPFVVLTTLFGISGGMKHECVYASVGIANIEHTANLNKRYRLESEQDSCVAKNGYKVKKRVSLIDESRMALLDLVNTYGELNYEVFGLGENQIWEGVEDYYQFYEEQVNEVDNDSFNDDIETQYYGAGDELALEQIVSF</sequence>
<feature type="region of interest" description="Disordered" evidence="1">
    <location>
        <begin position="14"/>
        <end position="37"/>
    </location>
</feature>
<organism evidence="2 3">
    <name type="scientific">Streblomastix strix</name>
    <dbReference type="NCBI Taxonomy" id="222440"/>
    <lineage>
        <taxon>Eukaryota</taxon>
        <taxon>Metamonada</taxon>
        <taxon>Preaxostyla</taxon>
        <taxon>Oxymonadida</taxon>
        <taxon>Streblomastigidae</taxon>
        <taxon>Streblomastix</taxon>
    </lineage>
</organism>
<comment type="caution">
    <text evidence="2">The sequence shown here is derived from an EMBL/GenBank/DDBJ whole genome shotgun (WGS) entry which is preliminary data.</text>
</comment>
<gene>
    <name evidence="2" type="ORF">EZS28_027482</name>
</gene>
<name>A0A5J4V3D6_9EUKA</name>
<dbReference type="Proteomes" id="UP000324800">
    <property type="component" value="Unassembled WGS sequence"/>
</dbReference>
<reference evidence="2 3" key="1">
    <citation type="submission" date="2019-03" db="EMBL/GenBank/DDBJ databases">
        <title>Single cell metagenomics reveals metabolic interactions within the superorganism composed of flagellate Streblomastix strix and complex community of Bacteroidetes bacteria on its surface.</title>
        <authorList>
            <person name="Treitli S.C."/>
            <person name="Kolisko M."/>
            <person name="Husnik F."/>
            <person name="Keeling P."/>
            <person name="Hampl V."/>
        </authorList>
    </citation>
    <scope>NUCLEOTIDE SEQUENCE [LARGE SCALE GENOMIC DNA]</scope>
    <source>
        <strain evidence="2">ST1C</strain>
    </source>
</reference>
<protein>
    <submittedName>
        <fullName evidence="2">Uncharacterized protein</fullName>
    </submittedName>
</protein>
<dbReference type="AlphaFoldDB" id="A0A5J4V3D6"/>
<accession>A0A5J4V3D6</accession>
<evidence type="ECO:0000313" key="3">
    <source>
        <dbReference type="Proteomes" id="UP000324800"/>
    </source>
</evidence>
<feature type="compositionally biased region" description="Acidic residues" evidence="1">
    <location>
        <begin position="22"/>
        <end position="37"/>
    </location>
</feature>